<dbReference type="InterPro" id="IPR050493">
    <property type="entry name" value="FAD-dep_Monooxygenase_BioMet"/>
</dbReference>
<dbReference type="EMBL" id="JAUSSW010000002">
    <property type="protein sequence ID" value="MDQ0101486.1"/>
    <property type="molecule type" value="Genomic_DNA"/>
</dbReference>
<dbReference type="Pfam" id="PF13450">
    <property type="entry name" value="NAD_binding_8"/>
    <property type="match status" value="1"/>
</dbReference>
<evidence type="ECO:0000256" key="1">
    <source>
        <dbReference type="ARBA" id="ARBA00023002"/>
    </source>
</evidence>
<proteinExistence type="predicted"/>
<reference evidence="4 5" key="1">
    <citation type="submission" date="2023-07" db="EMBL/GenBank/DDBJ databases">
        <title>Sorghum-associated microbial communities from plants grown in Nebraska, USA.</title>
        <authorList>
            <person name="Schachtman D."/>
        </authorList>
    </citation>
    <scope>NUCLEOTIDE SEQUENCE [LARGE SCALE GENOMIC DNA]</scope>
    <source>
        <strain evidence="4 5">CC523</strain>
    </source>
</reference>
<comment type="caution">
    <text evidence="4">The sequence shown here is derived from an EMBL/GenBank/DDBJ whole genome shotgun (WGS) entry which is preliminary data.</text>
</comment>
<evidence type="ECO:0000259" key="3">
    <source>
        <dbReference type="Pfam" id="PF01494"/>
    </source>
</evidence>
<keyword evidence="1" id="KW-0560">Oxidoreductase</keyword>
<dbReference type="Gene3D" id="3.50.50.60">
    <property type="entry name" value="FAD/NAD(P)-binding domain"/>
    <property type="match status" value="1"/>
</dbReference>
<evidence type="ECO:0000313" key="5">
    <source>
        <dbReference type="Proteomes" id="UP001244563"/>
    </source>
</evidence>
<organism evidence="4 5">
    <name type="scientific">Paenarthrobacter nicotinovorans</name>
    <name type="common">Arthrobacter nicotinovorans</name>
    <dbReference type="NCBI Taxonomy" id="29320"/>
    <lineage>
        <taxon>Bacteria</taxon>
        <taxon>Bacillati</taxon>
        <taxon>Actinomycetota</taxon>
        <taxon>Actinomycetes</taxon>
        <taxon>Micrococcales</taxon>
        <taxon>Micrococcaceae</taxon>
        <taxon>Paenarthrobacter</taxon>
    </lineage>
</organism>
<feature type="domain" description="FAD-binding" evidence="3">
    <location>
        <begin position="126"/>
        <end position="308"/>
    </location>
</feature>
<evidence type="ECO:0000256" key="2">
    <source>
        <dbReference type="ARBA" id="ARBA00023033"/>
    </source>
</evidence>
<keyword evidence="5" id="KW-1185">Reference proteome</keyword>
<dbReference type="Proteomes" id="UP001244563">
    <property type="component" value="Unassembled WGS sequence"/>
</dbReference>
<dbReference type="PANTHER" id="PTHR13789:SF309">
    <property type="entry name" value="PUTATIVE (AFU_ORTHOLOGUE AFUA_6G14510)-RELATED"/>
    <property type="match status" value="1"/>
</dbReference>
<dbReference type="PRINTS" id="PR00420">
    <property type="entry name" value="RNGMNOXGNASE"/>
</dbReference>
<name>A0ABT9TK67_PAENI</name>
<accession>A0ABT9TK67</accession>
<protein>
    <submittedName>
        <fullName evidence="4">2-polyprenyl-6-methoxyphenol hydroxylase-like FAD-dependent oxidoreductase</fullName>
    </submittedName>
</protein>
<dbReference type="SUPFAM" id="SSF51905">
    <property type="entry name" value="FAD/NAD(P)-binding domain"/>
    <property type="match status" value="1"/>
</dbReference>
<dbReference type="Pfam" id="PF01494">
    <property type="entry name" value="FAD_binding_3"/>
    <property type="match status" value="1"/>
</dbReference>
<dbReference type="InterPro" id="IPR036188">
    <property type="entry name" value="FAD/NAD-bd_sf"/>
</dbReference>
<gene>
    <name evidence="4" type="ORF">J2T10_001119</name>
</gene>
<dbReference type="InterPro" id="IPR002938">
    <property type="entry name" value="FAD-bd"/>
</dbReference>
<sequence>MKKVNIIGGGIAGLALAARLDPGAFDVTVYEQRPQLPTVGTTLAMWPGAQDALSKIGILGPVRSRGSVITAGALRSPQGEAVLSMEGGGLVGISRPELLRLLNTAVPSSVSRVVGRVDSVPGGAWLTVGADGVNSVVRRSHWGQRSAARPTPYLAVRGVVPSTPQAGDVGEYWGRGEIFGLAPAVGGTNWYASYRSDLGPDKVDVLEALDVTRRRYAGYSEAVKAVLAQASPETSLAQRIWTTPPLARYSRGNVVLVGDAAHAMTPNLGRGACEALIDAVTLGDLLNEQPLVSALAAYGRKRVLRTQQLRLASALMGRVALAQGMQQWRDGLLRRAGKRVSKASAQAGTSK</sequence>
<dbReference type="PANTHER" id="PTHR13789">
    <property type="entry name" value="MONOOXYGENASE"/>
    <property type="match status" value="1"/>
</dbReference>
<keyword evidence="2" id="KW-0503">Monooxygenase</keyword>
<dbReference type="RefSeq" id="WP_306877345.1">
    <property type="nucleotide sequence ID" value="NZ_JAUSSW010000002.1"/>
</dbReference>
<evidence type="ECO:0000313" key="4">
    <source>
        <dbReference type="EMBL" id="MDQ0101486.1"/>
    </source>
</evidence>